<dbReference type="Gene3D" id="3.30.1490.20">
    <property type="entry name" value="ATP-grasp fold, A domain"/>
    <property type="match status" value="1"/>
</dbReference>
<dbReference type="Gene3D" id="3.30.470.20">
    <property type="entry name" value="ATP-grasp fold, B domain"/>
    <property type="match status" value="1"/>
</dbReference>
<dbReference type="GO" id="GO:0046872">
    <property type="term" value="F:metal ion binding"/>
    <property type="evidence" value="ECO:0007669"/>
    <property type="project" value="InterPro"/>
</dbReference>
<dbReference type="SUPFAM" id="SSF56059">
    <property type="entry name" value="Glutathione synthetase ATP-binding domain-like"/>
    <property type="match status" value="1"/>
</dbReference>
<dbReference type="Pfam" id="PF02222">
    <property type="entry name" value="ATP-grasp"/>
    <property type="match status" value="1"/>
</dbReference>
<dbReference type="GO" id="GO:0005524">
    <property type="term" value="F:ATP binding"/>
    <property type="evidence" value="ECO:0007669"/>
    <property type="project" value="UniProtKB-UniRule"/>
</dbReference>
<dbReference type="Proteomes" id="UP001333710">
    <property type="component" value="Chromosome"/>
</dbReference>
<keyword evidence="8" id="KW-1185">Reference proteome</keyword>
<keyword evidence="2 5" id="KW-0547">Nucleotide-binding</keyword>
<organism evidence="7 8">
    <name type="scientific">Planctobacterium marinum</name>
    <dbReference type="NCBI Taxonomy" id="1631968"/>
    <lineage>
        <taxon>Bacteria</taxon>
        <taxon>Pseudomonadati</taxon>
        <taxon>Pseudomonadota</taxon>
        <taxon>Gammaproteobacteria</taxon>
        <taxon>Alteromonadales</taxon>
        <taxon>Alteromonadaceae</taxon>
        <taxon>Planctobacterium</taxon>
    </lineage>
</organism>
<proteinExistence type="predicted"/>
<evidence type="ECO:0000256" key="1">
    <source>
        <dbReference type="ARBA" id="ARBA00022598"/>
    </source>
</evidence>
<evidence type="ECO:0000313" key="7">
    <source>
        <dbReference type="EMBL" id="BDX06192.1"/>
    </source>
</evidence>
<dbReference type="GO" id="GO:0016874">
    <property type="term" value="F:ligase activity"/>
    <property type="evidence" value="ECO:0007669"/>
    <property type="project" value="UniProtKB-KW"/>
</dbReference>
<dbReference type="EMBL" id="AP027272">
    <property type="protein sequence ID" value="BDX06192.1"/>
    <property type="molecule type" value="Genomic_DNA"/>
</dbReference>
<evidence type="ECO:0000256" key="5">
    <source>
        <dbReference type="PROSITE-ProRule" id="PRU00409"/>
    </source>
</evidence>
<keyword evidence="4 5" id="KW-0067">ATP-binding</keyword>
<dbReference type="Gene3D" id="3.40.50.20">
    <property type="match status" value="1"/>
</dbReference>
<dbReference type="InterPro" id="IPR003135">
    <property type="entry name" value="ATP-grasp_carboxylate-amine"/>
</dbReference>
<evidence type="ECO:0000313" key="8">
    <source>
        <dbReference type="Proteomes" id="UP001333710"/>
    </source>
</evidence>
<dbReference type="InterPro" id="IPR011761">
    <property type="entry name" value="ATP-grasp"/>
</dbReference>
<protein>
    <submittedName>
        <fullName evidence="7">Carboxylate--amine ligase</fullName>
    </submittedName>
</protein>
<dbReference type="GO" id="GO:0006164">
    <property type="term" value="P:purine nucleotide biosynthetic process"/>
    <property type="evidence" value="ECO:0007669"/>
    <property type="project" value="UniProtKB-KW"/>
</dbReference>
<sequence>MHVLFIAPDFPSYQQHFVRALKSAGAKVSGIGDRPAEHMPEEVKRQLDAYYQISNVTDTQALLECVRYVQSQEWVDRLEATIESHMLAAAEVREACTIPGMSFEQTWICRDKTTMKQFMQERGIPCAAFTAADSVEQVQTFVEKVGYPIIVKPRDGAGASATWRCNGPQDLMPAIEDTGIDKGNSAALEEFIEGHEGFYDTLVAGGKIQHDFVSHYYPNVLEAMRTRWISPYIIVTNRSDLPDYQPLKELGQKVIQDIGLQNVPTHMEWFAGEKGLKFSEIGARPPGVGQWDLYCAANDIDLYKEWADTVLYGQCHGVLSRRYSAAILSLRPNQDGKIHGYTGVEQVMQQYGEWIINCHFPETGTPTQPINAGYMANAWIQIKYPDYDELRTILMDIANKITVYAG</sequence>
<evidence type="ECO:0000259" key="6">
    <source>
        <dbReference type="PROSITE" id="PS50975"/>
    </source>
</evidence>
<feature type="domain" description="ATP-grasp" evidence="6">
    <location>
        <begin position="116"/>
        <end position="311"/>
    </location>
</feature>
<gene>
    <name evidence="7" type="ORF">MACH26_17130</name>
</gene>
<dbReference type="PANTHER" id="PTHR43585:SF2">
    <property type="entry name" value="ATP-GRASP ENZYME FSQD"/>
    <property type="match status" value="1"/>
</dbReference>
<dbReference type="RefSeq" id="WP_338292224.1">
    <property type="nucleotide sequence ID" value="NZ_AP027272.1"/>
</dbReference>
<keyword evidence="1 7" id="KW-0436">Ligase</keyword>
<evidence type="ECO:0000256" key="3">
    <source>
        <dbReference type="ARBA" id="ARBA00022755"/>
    </source>
</evidence>
<keyword evidence="3" id="KW-0658">Purine biosynthesis</keyword>
<dbReference type="KEGG" id="pmaw:MACH26_17130"/>
<evidence type="ECO:0000256" key="2">
    <source>
        <dbReference type="ARBA" id="ARBA00022741"/>
    </source>
</evidence>
<dbReference type="AlphaFoldDB" id="A0AA48HPA4"/>
<dbReference type="PANTHER" id="PTHR43585">
    <property type="entry name" value="FUMIPYRROLE BIOSYNTHESIS PROTEIN C"/>
    <property type="match status" value="1"/>
</dbReference>
<reference evidence="7" key="1">
    <citation type="submission" date="2023-01" db="EMBL/GenBank/DDBJ databases">
        <title>Complete genome sequence of Planctobacterium marinum strain Dej080120_11.</title>
        <authorList>
            <person name="Ueki S."/>
            <person name="Maruyama F."/>
        </authorList>
    </citation>
    <scope>NUCLEOTIDE SEQUENCE</scope>
    <source>
        <strain evidence="7">Dej080120_11</strain>
    </source>
</reference>
<dbReference type="InterPro" id="IPR013815">
    <property type="entry name" value="ATP_grasp_subdomain_1"/>
</dbReference>
<evidence type="ECO:0000256" key="4">
    <source>
        <dbReference type="ARBA" id="ARBA00022840"/>
    </source>
</evidence>
<dbReference type="PROSITE" id="PS50975">
    <property type="entry name" value="ATP_GRASP"/>
    <property type="match status" value="1"/>
</dbReference>
<accession>A0AA48HPA4</accession>
<name>A0AA48HPA4_9ALTE</name>
<dbReference type="InterPro" id="IPR052032">
    <property type="entry name" value="ATP-dep_AA_Ligase"/>
</dbReference>